<dbReference type="PANTHER" id="PTHR46816:SF1">
    <property type="entry name" value="TETRATRICOPEPTIDE REPEAT (TPR)-LIKE SUPERFAMILY PROTEIN"/>
    <property type="match status" value="1"/>
</dbReference>
<evidence type="ECO:0000313" key="1">
    <source>
        <dbReference type="EMBL" id="RRT60711.1"/>
    </source>
</evidence>
<dbReference type="PANTHER" id="PTHR46816">
    <property type="entry name" value="OS01G0273500 PROTEIN"/>
    <property type="match status" value="1"/>
</dbReference>
<protein>
    <submittedName>
        <fullName evidence="1">Uncharacterized protein</fullName>
    </submittedName>
</protein>
<evidence type="ECO:0000313" key="2">
    <source>
        <dbReference type="Proteomes" id="UP000287651"/>
    </source>
</evidence>
<sequence>MATVSPSLAAEKKHWWLSNRKYLREARSLIATQELSNVASAVGLLDATLIHSPRLEAALELRARSLLFLRRFRDVADMLQDYIPSFKVGGGGGGIDDSSSSLGVAGDRSSVASSAPLSRERVNLLSPGRERSDGDRSFRCFSVSDLKRRLMVGLSKRSDREGQWRYVNDR</sequence>
<dbReference type="EMBL" id="AMZH03007670">
    <property type="protein sequence ID" value="RRT60711.1"/>
    <property type="molecule type" value="Genomic_DNA"/>
</dbReference>
<proteinExistence type="predicted"/>
<gene>
    <name evidence="1" type="ORF">B296_00044764</name>
</gene>
<comment type="caution">
    <text evidence="1">The sequence shown here is derived from an EMBL/GenBank/DDBJ whole genome shotgun (WGS) entry which is preliminary data.</text>
</comment>
<accession>A0A426Z9R9</accession>
<dbReference type="Proteomes" id="UP000287651">
    <property type="component" value="Unassembled WGS sequence"/>
</dbReference>
<organism evidence="1 2">
    <name type="scientific">Ensete ventricosum</name>
    <name type="common">Abyssinian banana</name>
    <name type="synonym">Musa ensete</name>
    <dbReference type="NCBI Taxonomy" id="4639"/>
    <lineage>
        <taxon>Eukaryota</taxon>
        <taxon>Viridiplantae</taxon>
        <taxon>Streptophyta</taxon>
        <taxon>Embryophyta</taxon>
        <taxon>Tracheophyta</taxon>
        <taxon>Spermatophyta</taxon>
        <taxon>Magnoliopsida</taxon>
        <taxon>Liliopsida</taxon>
        <taxon>Zingiberales</taxon>
        <taxon>Musaceae</taxon>
        <taxon>Ensete</taxon>
    </lineage>
</organism>
<name>A0A426Z9R9_ENSVE</name>
<dbReference type="AlphaFoldDB" id="A0A426Z9R9"/>
<reference evidence="1 2" key="1">
    <citation type="journal article" date="2014" name="Agronomy (Basel)">
        <title>A Draft Genome Sequence for Ensete ventricosum, the Drought-Tolerant Tree Against Hunger.</title>
        <authorList>
            <person name="Harrison J."/>
            <person name="Moore K.A."/>
            <person name="Paszkiewicz K."/>
            <person name="Jones T."/>
            <person name="Grant M."/>
            <person name="Ambacheew D."/>
            <person name="Muzemil S."/>
            <person name="Studholme D.J."/>
        </authorList>
    </citation>
    <scope>NUCLEOTIDE SEQUENCE [LARGE SCALE GENOMIC DNA]</scope>
</reference>